<evidence type="ECO:0000313" key="4">
    <source>
        <dbReference type="Proteomes" id="UP000440578"/>
    </source>
</evidence>
<comment type="caution">
    <text evidence="3">The sequence shown here is derived from an EMBL/GenBank/DDBJ whole genome shotgun (WGS) entry which is preliminary data.</text>
</comment>
<keyword evidence="2" id="KW-1133">Transmembrane helix</keyword>
<name>A0A6A4V6R2_AMPAM</name>
<evidence type="ECO:0000313" key="3">
    <source>
        <dbReference type="EMBL" id="KAF0289383.1"/>
    </source>
</evidence>
<organism evidence="3 4">
    <name type="scientific">Amphibalanus amphitrite</name>
    <name type="common">Striped barnacle</name>
    <name type="synonym">Balanus amphitrite</name>
    <dbReference type="NCBI Taxonomy" id="1232801"/>
    <lineage>
        <taxon>Eukaryota</taxon>
        <taxon>Metazoa</taxon>
        <taxon>Ecdysozoa</taxon>
        <taxon>Arthropoda</taxon>
        <taxon>Crustacea</taxon>
        <taxon>Multicrustacea</taxon>
        <taxon>Cirripedia</taxon>
        <taxon>Thoracica</taxon>
        <taxon>Thoracicalcarea</taxon>
        <taxon>Balanomorpha</taxon>
        <taxon>Balanoidea</taxon>
        <taxon>Balanidae</taxon>
        <taxon>Amphibalaninae</taxon>
        <taxon>Amphibalanus</taxon>
    </lineage>
</organism>
<dbReference type="EMBL" id="VIIS01002033">
    <property type="protein sequence ID" value="KAF0289383.1"/>
    <property type="molecule type" value="Genomic_DNA"/>
</dbReference>
<feature type="region of interest" description="Disordered" evidence="1">
    <location>
        <begin position="272"/>
        <end position="443"/>
    </location>
</feature>
<protein>
    <submittedName>
        <fullName evidence="3">Uncharacterized protein</fullName>
    </submittedName>
</protein>
<feature type="region of interest" description="Disordered" evidence="1">
    <location>
        <begin position="162"/>
        <end position="235"/>
    </location>
</feature>
<reference evidence="3 4" key="1">
    <citation type="submission" date="2019-07" db="EMBL/GenBank/DDBJ databases">
        <title>Draft genome assembly of a fouling barnacle, Amphibalanus amphitrite (Darwin, 1854): The first reference genome for Thecostraca.</title>
        <authorList>
            <person name="Kim W."/>
        </authorList>
    </citation>
    <scope>NUCLEOTIDE SEQUENCE [LARGE SCALE GENOMIC DNA]</scope>
    <source>
        <strain evidence="3">SNU_AA5</strain>
        <tissue evidence="3">Soma without cirri and trophi</tissue>
    </source>
</reference>
<evidence type="ECO:0000256" key="1">
    <source>
        <dbReference type="SAM" id="MobiDB-lite"/>
    </source>
</evidence>
<feature type="compositionally biased region" description="Low complexity" evidence="1">
    <location>
        <begin position="297"/>
        <end position="315"/>
    </location>
</feature>
<sequence length="443" mass="46085">MQNTLCNAMVEYNGPAALWLGSLAAAAADDVTGDPDDVTGGSAAAAACAGDWSCEPPPDFRLLVPPPPVPEYMQEYVERLHQASGECLLCTWAAANDSDPLTGPEEAAGGSSSWIPVLVAVALLSALVGAVVMVVLIRCRSPVSARLKLCLGNPVRRIDATGGRSDAGLCPLQDSADQAKESPPPPPASKPPDDGSAVVGAGAGAAPGGWAMPWRRSERRPPAPGEHGFGGGPYSMPDQDSVVYAELNSVGASRAAAQQPYLLNTYSEIGEPRRLMPDGTYENAGYLVDGPAGGESAGSDPSSAYYSDASGGEPTRLSRRGRPRAGAAPPAAVRRRLPLATRPAEPPLQPLPPDDPRLLHAAIVEPTCSYDLPAEAAPDADSGPRSGDSGNRSGSEPASPERRRPPRLPLPRLPGRRPRPAPKRTSPDRPPPPPPQLYCSEYV</sequence>
<evidence type="ECO:0000256" key="2">
    <source>
        <dbReference type="SAM" id="Phobius"/>
    </source>
</evidence>
<keyword evidence="4" id="KW-1185">Reference proteome</keyword>
<dbReference type="AlphaFoldDB" id="A0A6A4V6R2"/>
<keyword evidence="2" id="KW-0472">Membrane</keyword>
<gene>
    <name evidence="3" type="ORF">FJT64_012362</name>
</gene>
<proteinExistence type="predicted"/>
<feature type="compositionally biased region" description="Low complexity" evidence="1">
    <location>
        <begin position="324"/>
        <end position="343"/>
    </location>
</feature>
<feature type="compositionally biased region" description="Pro residues" evidence="1">
    <location>
        <begin position="344"/>
        <end position="353"/>
    </location>
</feature>
<feature type="transmembrane region" description="Helical" evidence="2">
    <location>
        <begin position="114"/>
        <end position="137"/>
    </location>
</feature>
<keyword evidence="2" id="KW-0812">Transmembrane</keyword>
<accession>A0A6A4V6R2</accession>
<dbReference type="Proteomes" id="UP000440578">
    <property type="component" value="Unassembled WGS sequence"/>
</dbReference>
<dbReference type="OrthoDB" id="6399698at2759"/>